<reference evidence="2 3" key="1">
    <citation type="journal article" date="2017" name="Gigascience">
        <title>Genome sequence of the small brown planthopper, Laodelphax striatellus.</title>
        <authorList>
            <person name="Zhu J."/>
            <person name="Jiang F."/>
            <person name="Wang X."/>
            <person name="Yang P."/>
            <person name="Bao Y."/>
            <person name="Zhao W."/>
            <person name="Wang W."/>
            <person name="Lu H."/>
            <person name="Wang Q."/>
            <person name="Cui N."/>
            <person name="Li J."/>
            <person name="Chen X."/>
            <person name="Luo L."/>
            <person name="Yu J."/>
            <person name="Kang L."/>
            <person name="Cui F."/>
        </authorList>
    </citation>
    <scope>NUCLEOTIDE SEQUENCE [LARGE SCALE GENOMIC DNA]</scope>
    <source>
        <strain evidence="2">Lst14</strain>
    </source>
</reference>
<dbReference type="GO" id="GO:1904491">
    <property type="term" value="P:protein localization to ciliary transition zone"/>
    <property type="evidence" value="ECO:0007669"/>
    <property type="project" value="TreeGrafter"/>
</dbReference>
<dbReference type="Pfam" id="PF24652">
    <property type="entry name" value="CEP76_C"/>
    <property type="match status" value="1"/>
</dbReference>
<gene>
    <name evidence="2" type="ORF">LSTR_LSTR011823</name>
</gene>
<dbReference type="InParanoid" id="A0A482WHZ1"/>
<accession>A0A482WHZ1</accession>
<dbReference type="GO" id="GO:0035869">
    <property type="term" value="C:ciliary transition zone"/>
    <property type="evidence" value="ECO:0007669"/>
    <property type="project" value="TreeGrafter"/>
</dbReference>
<proteinExistence type="predicted"/>
<dbReference type="PANTHER" id="PTHR20837:SF0">
    <property type="entry name" value="COILED-COIL AND C2 DOMAIN-CONTAINING PROTEIN 2A"/>
    <property type="match status" value="1"/>
</dbReference>
<evidence type="ECO:0000313" key="2">
    <source>
        <dbReference type="EMBL" id="RZF33113.1"/>
    </source>
</evidence>
<sequence>MLTYFRLEIASARSHCPYSGVLCGQHPEAAPTPATTACSHGASSIRSSPPSGRRLQPVWNRYCIVTLRKLLPSLEKASWSNEQTSTILQDHLLELNHILSSHKMCGFPLNFAYTKIEDIEEAVKGTGVHCYESLDVEFALAVYVHPYPCDILSVWVYVASLVRRR</sequence>
<keyword evidence="3" id="KW-1185">Reference proteome</keyword>
<dbReference type="GO" id="GO:1905515">
    <property type="term" value="P:non-motile cilium assembly"/>
    <property type="evidence" value="ECO:0007669"/>
    <property type="project" value="TreeGrafter"/>
</dbReference>
<comment type="caution">
    <text evidence="2">The sequence shown here is derived from an EMBL/GenBank/DDBJ whole genome shotgun (WGS) entry which is preliminary data.</text>
</comment>
<dbReference type="OrthoDB" id="2162143at2759"/>
<feature type="domain" description="Centrosomal protein of 76 kDa C-terminal" evidence="1">
    <location>
        <begin position="54"/>
        <end position="159"/>
    </location>
</feature>
<dbReference type="AlphaFoldDB" id="A0A482WHZ1"/>
<dbReference type="InterPro" id="IPR056288">
    <property type="entry name" value="CEP76_C"/>
</dbReference>
<dbReference type="SMR" id="A0A482WHZ1"/>
<dbReference type="STRING" id="195883.A0A482WHZ1"/>
<evidence type="ECO:0000259" key="1">
    <source>
        <dbReference type="Pfam" id="PF24652"/>
    </source>
</evidence>
<name>A0A482WHZ1_LAOST</name>
<evidence type="ECO:0000313" key="3">
    <source>
        <dbReference type="Proteomes" id="UP000291343"/>
    </source>
</evidence>
<dbReference type="Proteomes" id="UP000291343">
    <property type="component" value="Unassembled WGS sequence"/>
</dbReference>
<organism evidence="2 3">
    <name type="scientific">Laodelphax striatellus</name>
    <name type="common">Small brown planthopper</name>
    <name type="synonym">Delphax striatella</name>
    <dbReference type="NCBI Taxonomy" id="195883"/>
    <lineage>
        <taxon>Eukaryota</taxon>
        <taxon>Metazoa</taxon>
        <taxon>Ecdysozoa</taxon>
        <taxon>Arthropoda</taxon>
        <taxon>Hexapoda</taxon>
        <taxon>Insecta</taxon>
        <taxon>Pterygota</taxon>
        <taxon>Neoptera</taxon>
        <taxon>Paraneoptera</taxon>
        <taxon>Hemiptera</taxon>
        <taxon>Auchenorrhyncha</taxon>
        <taxon>Fulgoroidea</taxon>
        <taxon>Delphacidae</taxon>
        <taxon>Criomorphinae</taxon>
        <taxon>Laodelphax</taxon>
    </lineage>
</organism>
<dbReference type="PANTHER" id="PTHR20837">
    <property type="entry name" value="CENTROSOMAL PROTEIN-RELATED"/>
    <property type="match status" value="1"/>
</dbReference>
<dbReference type="EMBL" id="QKKF02034824">
    <property type="protein sequence ID" value="RZF33113.1"/>
    <property type="molecule type" value="Genomic_DNA"/>
</dbReference>
<protein>
    <recommendedName>
        <fullName evidence="1">Centrosomal protein of 76 kDa C-terminal domain-containing protein</fullName>
    </recommendedName>
</protein>
<dbReference type="InterPro" id="IPR052434">
    <property type="entry name" value="Tectonic-like_complex_comp"/>
</dbReference>